<dbReference type="SUPFAM" id="SSF54211">
    <property type="entry name" value="Ribosomal protein S5 domain 2-like"/>
    <property type="match status" value="1"/>
</dbReference>
<dbReference type="InterPro" id="IPR041095">
    <property type="entry name" value="EFG_II"/>
</dbReference>
<dbReference type="InterPro" id="IPR004540">
    <property type="entry name" value="Transl_elong_EFG/EF2"/>
</dbReference>
<evidence type="ECO:0000256" key="4">
    <source>
        <dbReference type="ARBA" id="ARBA00022768"/>
    </source>
</evidence>
<sequence length="695" mass="77570">MNLEKVRNIGISAHIDSGKTTLSERILFYTGRIHKIEDVRGGGDGATMDHMELEKERGITITSAATSVQYDGHHINLIDTPGHVDFTVEVERSLRVLDGAVLVLCSVGGVQSQSITVDRQMKRYQIPRLAFINKMDRTGANPRRVVEQLREKLGADAFLAQIPIGAEDNFRGVVDLIEMEAYTFEGDQGEKVVTSEIPADLKDEAEEARVAMLDSLSNYSDEVMELLLSEEEVPKDMIYKIMREAVLAGATPVYMGSAFKNKGVQPLLDAVTQYLPSPLDREISGRDPADETKRIPLLPDPEKPFVGMAFKIVEDSFGQLTFMRIYQGSIKKGEGYVNQRSGKKERFSRIVRMHSEKREEIDEASAGDIVAVVGIDCASGDTYGDSRDFCTLESMFVPEPVIKIAVTPQNRGDGDKMSKALQRFRKEDPTFRVETDEETNEILISGMGELHLEVYIERIRREYGVDIEVGAPKVSYRESPTREVEFNYKHKKQTGGSGQYAHIVGKLIPIESDSEDSFEFEEKIVGGRIPKQYIPAVEKGFRDILGKGPVAEYPVVGTRIELLDGSYHDVDSSEKAFYTAAQGCFREYFKQAAPKLLEPIMAVELEVPEEFQGTVTGDVIRRRGLMTSNDTNEGICVIRAEVPLAETFGYATDLRSMTQGQGTFTMELAAYRQTPSNIQEDIIAERKKEEMAGAR</sequence>
<keyword evidence="6 8" id="KW-0342">GTP-binding</keyword>
<keyword evidence="8" id="KW-0963">Cytoplasm</keyword>
<dbReference type="PROSITE" id="PS51722">
    <property type="entry name" value="G_TR_2"/>
    <property type="match status" value="1"/>
</dbReference>
<evidence type="ECO:0000256" key="6">
    <source>
        <dbReference type="ARBA" id="ARBA00023134"/>
    </source>
</evidence>
<dbReference type="PANTHER" id="PTHR43636:SF2">
    <property type="entry name" value="ELONGATION FACTOR G, MITOCHONDRIAL"/>
    <property type="match status" value="1"/>
</dbReference>
<evidence type="ECO:0000313" key="11">
    <source>
        <dbReference type="Proteomes" id="UP001430306"/>
    </source>
</evidence>
<dbReference type="Gene3D" id="3.30.70.240">
    <property type="match status" value="1"/>
</dbReference>
<keyword evidence="11" id="KW-1185">Reference proteome</keyword>
<dbReference type="InterPro" id="IPR000640">
    <property type="entry name" value="EFG_V-like"/>
</dbReference>
<dbReference type="EMBL" id="JAJKFW010000024">
    <property type="protein sequence ID" value="MCC9643366.1"/>
    <property type="molecule type" value="Genomic_DNA"/>
</dbReference>
<comment type="subcellular location">
    <subcellularLocation>
        <location evidence="8">Cytoplasm</location>
    </subcellularLocation>
</comment>
<dbReference type="PANTHER" id="PTHR43636">
    <property type="entry name" value="ELONGATION FACTOR G, MITOCHONDRIAL"/>
    <property type="match status" value="1"/>
</dbReference>
<dbReference type="SMART" id="SM00889">
    <property type="entry name" value="EFG_IV"/>
    <property type="match status" value="1"/>
</dbReference>
<dbReference type="InterPro" id="IPR005225">
    <property type="entry name" value="Small_GTP-bd"/>
</dbReference>
<dbReference type="SUPFAM" id="SSF52540">
    <property type="entry name" value="P-loop containing nucleoside triphosphate hydrolases"/>
    <property type="match status" value="1"/>
</dbReference>
<feature type="domain" description="Tr-type G" evidence="9">
    <location>
        <begin position="4"/>
        <end position="279"/>
    </location>
</feature>
<dbReference type="Pfam" id="PF00679">
    <property type="entry name" value="EFG_C"/>
    <property type="match status" value="1"/>
</dbReference>
<dbReference type="RefSeq" id="WP_230274323.1">
    <property type="nucleotide sequence ID" value="NZ_JAJKFW010000024.1"/>
</dbReference>
<feature type="binding site" evidence="8">
    <location>
        <begin position="13"/>
        <end position="20"/>
    </location>
    <ligand>
        <name>GTP</name>
        <dbReference type="ChEBI" id="CHEBI:37565"/>
    </ligand>
</feature>
<comment type="function">
    <text evidence="7 8">Catalyzes the GTP-dependent ribosomal translocation step during translation elongation. During this step, the ribosome changes from the pre-translocational (PRE) to the post-translocational (POST) state as the newly formed A-site-bound peptidyl-tRNA and P-site-bound deacylated tRNA move to the P and E sites, respectively. Catalyzes the coordinated movement of the two tRNA molecules, the mRNA and conformational changes in the ribosome.</text>
</comment>
<dbReference type="Proteomes" id="UP001430306">
    <property type="component" value="Unassembled WGS sequence"/>
</dbReference>
<dbReference type="Gene3D" id="3.30.230.10">
    <property type="match status" value="1"/>
</dbReference>
<dbReference type="InterPro" id="IPR005517">
    <property type="entry name" value="Transl_elong_EFG/EF2_IV"/>
</dbReference>
<dbReference type="Pfam" id="PF03144">
    <property type="entry name" value="GTP_EFTU_D2"/>
    <property type="match status" value="1"/>
</dbReference>
<dbReference type="Pfam" id="PF03764">
    <property type="entry name" value="EFG_IV"/>
    <property type="match status" value="1"/>
</dbReference>
<feature type="binding site" evidence="8">
    <location>
        <begin position="79"/>
        <end position="83"/>
    </location>
    <ligand>
        <name>GTP</name>
        <dbReference type="ChEBI" id="CHEBI:37565"/>
    </ligand>
</feature>
<dbReference type="InterPro" id="IPR014721">
    <property type="entry name" value="Ribsml_uS5_D2-typ_fold_subgr"/>
</dbReference>
<evidence type="ECO:0000313" key="10">
    <source>
        <dbReference type="EMBL" id="MCC9643366.1"/>
    </source>
</evidence>
<dbReference type="PRINTS" id="PR00315">
    <property type="entry name" value="ELONGATNFCT"/>
</dbReference>
<keyword evidence="3 8" id="KW-0547">Nucleotide-binding</keyword>
<dbReference type="NCBIfam" id="NF009381">
    <property type="entry name" value="PRK12740.1-5"/>
    <property type="match status" value="1"/>
</dbReference>
<gene>
    <name evidence="8 10" type="primary">fusA</name>
    <name evidence="10" type="ORF">LOC71_13860</name>
</gene>
<dbReference type="Gene3D" id="2.40.30.10">
    <property type="entry name" value="Translation factors"/>
    <property type="match status" value="1"/>
</dbReference>
<dbReference type="Pfam" id="PF14492">
    <property type="entry name" value="EFG_III"/>
    <property type="match status" value="1"/>
</dbReference>
<dbReference type="SUPFAM" id="SSF54980">
    <property type="entry name" value="EF-G C-terminal domain-like"/>
    <property type="match status" value="2"/>
</dbReference>
<dbReference type="Pfam" id="PF00009">
    <property type="entry name" value="GTP_EFTU"/>
    <property type="match status" value="1"/>
</dbReference>
<dbReference type="InterPro" id="IPR027417">
    <property type="entry name" value="P-loop_NTPase"/>
</dbReference>
<evidence type="ECO:0000256" key="2">
    <source>
        <dbReference type="ARBA" id="ARBA00017872"/>
    </source>
</evidence>
<evidence type="ECO:0000256" key="7">
    <source>
        <dbReference type="ARBA" id="ARBA00024731"/>
    </source>
</evidence>
<dbReference type="InterPro" id="IPR035647">
    <property type="entry name" value="EFG_III/V"/>
</dbReference>
<dbReference type="NCBIfam" id="TIGR00231">
    <property type="entry name" value="small_GTP"/>
    <property type="match status" value="1"/>
</dbReference>
<evidence type="ECO:0000256" key="3">
    <source>
        <dbReference type="ARBA" id="ARBA00022741"/>
    </source>
</evidence>
<dbReference type="InterPro" id="IPR035649">
    <property type="entry name" value="EFG_V"/>
</dbReference>
<evidence type="ECO:0000256" key="5">
    <source>
        <dbReference type="ARBA" id="ARBA00022917"/>
    </source>
</evidence>
<dbReference type="SUPFAM" id="SSF50447">
    <property type="entry name" value="Translation proteins"/>
    <property type="match status" value="1"/>
</dbReference>
<keyword evidence="4 8" id="KW-0251">Elongation factor</keyword>
<dbReference type="InterPro" id="IPR009000">
    <property type="entry name" value="Transl_B-barrel_sf"/>
</dbReference>
<dbReference type="CDD" id="cd03713">
    <property type="entry name" value="EFG_mtEFG_C"/>
    <property type="match status" value="1"/>
</dbReference>
<name>A0ABS8NIJ1_9BACT</name>
<feature type="binding site" evidence="8">
    <location>
        <begin position="133"/>
        <end position="136"/>
    </location>
    <ligand>
        <name>GTP</name>
        <dbReference type="ChEBI" id="CHEBI:37565"/>
    </ligand>
</feature>
<accession>A0ABS8NIJ1</accession>
<dbReference type="InterPro" id="IPR047872">
    <property type="entry name" value="EFG_IV"/>
</dbReference>
<dbReference type="CDD" id="cd01434">
    <property type="entry name" value="EFG_mtEFG1_IV"/>
    <property type="match status" value="1"/>
</dbReference>
<proteinExistence type="inferred from homology"/>
<dbReference type="InterPro" id="IPR009022">
    <property type="entry name" value="EFG_III"/>
</dbReference>
<reference evidence="10" key="1">
    <citation type="submission" date="2021-11" db="EMBL/GenBank/DDBJ databases">
        <title>Genome sequence.</title>
        <authorList>
            <person name="Sun Q."/>
        </authorList>
    </citation>
    <scope>NUCLEOTIDE SEQUENCE</scope>
    <source>
        <strain evidence="10">JC740</strain>
    </source>
</reference>
<dbReference type="NCBIfam" id="TIGR00484">
    <property type="entry name" value="EF-G"/>
    <property type="match status" value="1"/>
</dbReference>
<protein>
    <recommendedName>
        <fullName evidence="2 8">Elongation factor G</fullName>
        <shortName evidence="8">EF-G</shortName>
    </recommendedName>
</protein>
<dbReference type="CDD" id="cd04091">
    <property type="entry name" value="mtEFG1_II_like"/>
    <property type="match status" value="1"/>
</dbReference>
<evidence type="ECO:0000256" key="1">
    <source>
        <dbReference type="ARBA" id="ARBA00005870"/>
    </source>
</evidence>
<organism evidence="10 11">
    <name type="scientific">Rhodopirellula halodulae</name>
    <dbReference type="NCBI Taxonomy" id="2894198"/>
    <lineage>
        <taxon>Bacteria</taxon>
        <taxon>Pseudomonadati</taxon>
        <taxon>Planctomycetota</taxon>
        <taxon>Planctomycetia</taxon>
        <taxon>Pirellulales</taxon>
        <taxon>Pirellulaceae</taxon>
        <taxon>Rhodopirellula</taxon>
    </lineage>
</organism>
<dbReference type="CDD" id="cd01886">
    <property type="entry name" value="EF-G"/>
    <property type="match status" value="1"/>
</dbReference>
<dbReference type="HAMAP" id="MF_00054_B">
    <property type="entry name" value="EF_G_EF_2_B"/>
    <property type="match status" value="1"/>
</dbReference>
<dbReference type="InterPro" id="IPR004161">
    <property type="entry name" value="EFTu-like_2"/>
</dbReference>
<comment type="caution">
    <text evidence="10">The sequence shown here is derived from an EMBL/GenBank/DDBJ whole genome shotgun (WGS) entry which is preliminary data.</text>
</comment>
<dbReference type="Gene3D" id="3.30.70.870">
    <property type="entry name" value="Elongation Factor G (Translational Gtpase), domain 3"/>
    <property type="match status" value="1"/>
</dbReference>
<dbReference type="Gene3D" id="3.40.50.300">
    <property type="entry name" value="P-loop containing nucleotide triphosphate hydrolases"/>
    <property type="match status" value="1"/>
</dbReference>
<dbReference type="InterPro" id="IPR000795">
    <property type="entry name" value="T_Tr_GTP-bd_dom"/>
</dbReference>
<evidence type="ECO:0000259" key="9">
    <source>
        <dbReference type="PROSITE" id="PS51722"/>
    </source>
</evidence>
<dbReference type="InterPro" id="IPR020568">
    <property type="entry name" value="Ribosomal_Su5_D2-typ_SF"/>
</dbReference>
<dbReference type="GO" id="GO:0003746">
    <property type="term" value="F:translation elongation factor activity"/>
    <property type="evidence" value="ECO:0007669"/>
    <property type="project" value="UniProtKB-KW"/>
</dbReference>
<evidence type="ECO:0000256" key="8">
    <source>
        <dbReference type="HAMAP-Rule" id="MF_00054"/>
    </source>
</evidence>
<comment type="similarity">
    <text evidence="1 8">Belongs to the TRAFAC class translation factor GTPase superfamily. Classic translation factor GTPase family. EF-G/EF-2 subfamily.</text>
</comment>
<dbReference type="CDD" id="cd16262">
    <property type="entry name" value="EFG_III"/>
    <property type="match status" value="1"/>
</dbReference>
<keyword evidence="5 8" id="KW-0648">Protein biosynthesis</keyword>
<dbReference type="SMART" id="SM00838">
    <property type="entry name" value="EFG_C"/>
    <property type="match status" value="1"/>
</dbReference>